<dbReference type="EMBL" id="VZCW01000326">
    <property type="protein sequence ID" value="MQN13667.1"/>
    <property type="molecule type" value="Genomic_DNA"/>
</dbReference>
<protein>
    <submittedName>
        <fullName evidence="2">NAD-dependent epimerase/dehydratase family protein</fullName>
    </submittedName>
</protein>
<comment type="caution">
    <text evidence="2">The sequence shown here is derived from an EMBL/GenBank/DDBJ whole genome shotgun (WGS) entry which is preliminary data.</text>
</comment>
<dbReference type="RefSeq" id="WP_153129166.1">
    <property type="nucleotide sequence ID" value="NZ_VZCW01000326.1"/>
</dbReference>
<sequence length="365" mass="42436">MKILLLGGTGTLSKAVLFEALKHNYTITILNRGTHNDNIPSDVRCVKGDFFDTTTWKDKICSEKFDVVVDFLSRKASDIERTYPIFMDICKQYIFISSACVYRRAKKDFPIKETSCKPNKDWSYNIEKYECELMLRKLAEKASSYFTIIRPYITYNDERIPLGIAPAYKYHKTLIERIKSGKPWFVWDDGNAVSTVTYADDFAVGVVGLFLNEKAKGEDFHITGDFSYTQNEIVEMLFSKLKKPLNVIRISSEELYSILPEYKEMLIGDRALDAKFDNSKIKNAVPNLKFNTSLSEGLDKVLAHFEKCTPLYDYQFEARIDRLIDKCGTKVSFVRYYNSNRDAKAIYFLFRYLPIKIALRLRRWI</sequence>
<proteinExistence type="predicted"/>
<accession>A0AA90ZLE7</accession>
<organism evidence="2 3">
    <name type="scientific">Segatella copri</name>
    <dbReference type="NCBI Taxonomy" id="165179"/>
    <lineage>
        <taxon>Bacteria</taxon>
        <taxon>Pseudomonadati</taxon>
        <taxon>Bacteroidota</taxon>
        <taxon>Bacteroidia</taxon>
        <taxon>Bacteroidales</taxon>
        <taxon>Prevotellaceae</taxon>
        <taxon>Segatella</taxon>
    </lineage>
</organism>
<reference evidence="3" key="1">
    <citation type="submission" date="2019-09" db="EMBL/GenBank/DDBJ databases">
        <title>Distinct polysaccharide growth profiles of human intestinal Prevotella copri isolates.</title>
        <authorList>
            <person name="Fehlner-Peach H."/>
            <person name="Magnabosco C."/>
            <person name="Raghavan V."/>
            <person name="Scher J.U."/>
            <person name="Tett A."/>
            <person name="Cox L.M."/>
            <person name="Gottsegen C."/>
            <person name="Watters A."/>
            <person name="Wiltshire- Gordon J.D."/>
            <person name="Segata N."/>
            <person name="Bonneau R."/>
            <person name="Littman D.R."/>
        </authorList>
    </citation>
    <scope>NUCLEOTIDE SEQUENCE [LARGE SCALE GENOMIC DNA]</scope>
    <source>
        <strain evidence="3">iAQ1179</strain>
    </source>
</reference>
<dbReference type="PANTHER" id="PTHR43245:SF13">
    <property type="entry name" value="UDP-D-APIOSE_UDP-D-XYLOSE SYNTHASE 2"/>
    <property type="match status" value="1"/>
</dbReference>
<name>A0AA90ZLE7_9BACT</name>
<dbReference type="PANTHER" id="PTHR43245">
    <property type="entry name" value="BIFUNCTIONAL POLYMYXIN RESISTANCE PROTEIN ARNA"/>
    <property type="match status" value="1"/>
</dbReference>
<dbReference type="InterPro" id="IPR001509">
    <property type="entry name" value="Epimerase_deHydtase"/>
</dbReference>
<feature type="domain" description="NAD-dependent epimerase/dehydratase" evidence="1">
    <location>
        <begin position="3"/>
        <end position="222"/>
    </location>
</feature>
<evidence type="ECO:0000313" key="2">
    <source>
        <dbReference type="EMBL" id="MQN13667.1"/>
    </source>
</evidence>
<dbReference type="AlphaFoldDB" id="A0AA90ZLE7"/>
<evidence type="ECO:0000259" key="1">
    <source>
        <dbReference type="Pfam" id="PF01370"/>
    </source>
</evidence>
<evidence type="ECO:0000313" key="3">
    <source>
        <dbReference type="Proteomes" id="UP000442105"/>
    </source>
</evidence>
<dbReference type="Proteomes" id="UP000442105">
    <property type="component" value="Unassembled WGS sequence"/>
</dbReference>
<dbReference type="Gene3D" id="3.40.50.720">
    <property type="entry name" value="NAD(P)-binding Rossmann-like Domain"/>
    <property type="match status" value="1"/>
</dbReference>
<gene>
    <name evidence="2" type="ORF">F7D95_12890</name>
</gene>
<dbReference type="Pfam" id="PF01370">
    <property type="entry name" value="Epimerase"/>
    <property type="match status" value="1"/>
</dbReference>
<dbReference type="InterPro" id="IPR036291">
    <property type="entry name" value="NAD(P)-bd_dom_sf"/>
</dbReference>
<dbReference type="SUPFAM" id="SSF51735">
    <property type="entry name" value="NAD(P)-binding Rossmann-fold domains"/>
    <property type="match status" value="1"/>
</dbReference>
<dbReference type="InterPro" id="IPR050177">
    <property type="entry name" value="Lipid_A_modif_metabolic_enz"/>
</dbReference>